<accession>A0A1F7UJM0</accession>
<evidence type="ECO:0000313" key="1">
    <source>
        <dbReference type="EMBL" id="OGL78476.1"/>
    </source>
</evidence>
<evidence type="ECO:0008006" key="3">
    <source>
        <dbReference type="Google" id="ProtNLM"/>
    </source>
</evidence>
<reference evidence="1 2" key="1">
    <citation type="journal article" date="2016" name="Nat. Commun.">
        <title>Thousands of microbial genomes shed light on interconnected biogeochemical processes in an aquifer system.</title>
        <authorList>
            <person name="Anantharaman K."/>
            <person name="Brown C.T."/>
            <person name="Hug L.A."/>
            <person name="Sharon I."/>
            <person name="Castelle C.J."/>
            <person name="Probst A.J."/>
            <person name="Thomas B.C."/>
            <person name="Singh A."/>
            <person name="Wilkins M.J."/>
            <person name="Karaoz U."/>
            <person name="Brodie E.L."/>
            <person name="Williams K.H."/>
            <person name="Hubbard S.S."/>
            <person name="Banfield J.F."/>
        </authorList>
    </citation>
    <scope>NUCLEOTIDE SEQUENCE [LARGE SCALE GENOMIC DNA]</scope>
</reference>
<dbReference type="AlphaFoldDB" id="A0A1F7UJM0"/>
<name>A0A1F7UJM0_9BACT</name>
<dbReference type="EMBL" id="MGEG01000034">
    <property type="protein sequence ID" value="OGL78476.1"/>
    <property type="molecule type" value="Genomic_DNA"/>
</dbReference>
<gene>
    <name evidence="1" type="ORF">A3F28_01095</name>
</gene>
<proteinExistence type="predicted"/>
<organism evidence="1 2">
    <name type="scientific">Candidatus Uhrbacteria bacterium RIFCSPHIGHO2_12_FULL_57_11</name>
    <dbReference type="NCBI Taxonomy" id="1802398"/>
    <lineage>
        <taxon>Bacteria</taxon>
        <taxon>Candidatus Uhriibacteriota</taxon>
    </lineage>
</organism>
<protein>
    <recommendedName>
        <fullName evidence="3">Polymerase nucleotidyl transferase domain-containing protein</fullName>
    </recommendedName>
</protein>
<sequence>MTELARSIVSTIAYFDLFSFPLTTLELWRWLHSDRSQSGCTLHAARCTLSEIDRSLREDLDIRSRLLTQGGFWFLRGRGEIVAERLRRQRIAERKYARARRVSRLLSGIAGVRMIAVANTLALSASRDEGDIDLFVVTKPGALWSVRGTAAGLLDLLGLRPSNDRSRDAICLSFLVSDDALNLSALALPNDPYLAHWVASLVSIYDNGGIYDAFWKANEWILDLLPNAWNRQTIERAARPLFPIPTPPDTFARKYQWKRFPPLIREMMNLDSRVVVNDYMLKFHTNDRREEFRDRWIEKCREMNL</sequence>
<dbReference type="Proteomes" id="UP000176598">
    <property type="component" value="Unassembled WGS sequence"/>
</dbReference>
<comment type="caution">
    <text evidence="1">The sequence shown here is derived from an EMBL/GenBank/DDBJ whole genome shotgun (WGS) entry which is preliminary data.</text>
</comment>
<evidence type="ECO:0000313" key="2">
    <source>
        <dbReference type="Proteomes" id="UP000176598"/>
    </source>
</evidence>